<proteinExistence type="predicted"/>
<gene>
    <name evidence="2" type="ORF">OIU77_008592</name>
</gene>
<reference evidence="2" key="2">
    <citation type="journal article" date="2023" name="Int. J. Mol. Sci.">
        <title>De Novo Assembly and Annotation of 11 Diverse Shrub Willow (Salix) Genomes Reveals Novel Gene Organization in Sex-Linked Regions.</title>
        <authorList>
            <person name="Hyden B."/>
            <person name="Feng K."/>
            <person name="Yates T.B."/>
            <person name="Jawdy S."/>
            <person name="Cereghino C."/>
            <person name="Smart L.B."/>
            <person name="Muchero W."/>
        </authorList>
    </citation>
    <scope>NUCLEOTIDE SEQUENCE</scope>
    <source>
        <tissue evidence="2">Shoot tip</tissue>
    </source>
</reference>
<feature type="signal peptide" evidence="1">
    <location>
        <begin position="1"/>
        <end position="24"/>
    </location>
</feature>
<feature type="non-terminal residue" evidence="2">
    <location>
        <position position="53"/>
    </location>
</feature>
<accession>A0ABQ9ACM3</accession>
<sequence>MAKPTLLAFLSLLLVFNGPSGSFSATTNDESVYESFLQCLEKNTNPQDKISNL</sequence>
<feature type="chain" id="PRO_5046575364" evidence="1">
    <location>
        <begin position="25"/>
        <end position="53"/>
    </location>
</feature>
<dbReference type="EMBL" id="JAPFFI010000021">
    <property type="protein sequence ID" value="KAJ6332553.1"/>
    <property type="molecule type" value="Genomic_DNA"/>
</dbReference>
<evidence type="ECO:0000313" key="3">
    <source>
        <dbReference type="Proteomes" id="UP001141253"/>
    </source>
</evidence>
<comment type="caution">
    <text evidence="2">The sequence shown here is derived from an EMBL/GenBank/DDBJ whole genome shotgun (WGS) entry which is preliminary data.</text>
</comment>
<protein>
    <submittedName>
        <fullName evidence="2">Uncharacterized protein</fullName>
    </submittedName>
</protein>
<keyword evidence="1" id="KW-0732">Signal</keyword>
<organism evidence="2 3">
    <name type="scientific">Salix suchowensis</name>
    <dbReference type="NCBI Taxonomy" id="1278906"/>
    <lineage>
        <taxon>Eukaryota</taxon>
        <taxon>Viridiplantae</taxon>
        <taxon>Streptophyta</taxon>
        <taxon>Embryophyta</taxon>
        <taxon>Tracheophyta</taxon>
        <taxon>Spermatophyta</taxon>
        <taxon>Magnoliopsida</taxon>
        <taxon>eudicotyledons</taxon>
        <taxon>Gunneridae</taxon>
        <taxon>Pentapetalae</taxon>
        <taxon>rosids</taxon>
        <taxon>fabids</taxon>
        <taxon>Malpighiales</taxon>
        <taxon>Salicaceae</taxon>
        <taxon>Saliceae</taxon>
        <taxon>Salix</taxon>
    </lineage>
</organism>
<keyword evidence="3" id="KW-1185">Reference proteome</keyword>
<evidence type="ECO:0000313" key="2">
    <source>
        <dbReference type="EMBL" id="KAJ6332553.1"/>
    </source>
</evidence>
<name>A0ABQ9ACM3_9ROSI</name>
<reference evidence="2" key="1">
    <citation type="submission" date="2022-10" db="EMBL/GenBank/DDBJ databases">
        <authorList>
            <person name="Hyden B.L."/>
            <person name="Feng K."/>
            <person name="Yates T."/>
            <person name="Jawdy S."/>
            <person name="Smart L.B."/>
            <person name="Muchero W."/>
        </authorList>
    </citation>
    <scope>NUCLEOTIDE SEQUENCE</scope>
    <source>
        <tissue evidence="2">Shoot tip</tissue>
    </source>
</reference>
<evidence type="ECO:0000256" key="1">
    <source>
        <dbReference type="SAM" id="SignalP"/>
    </source>
</evidence>
<dbReference type="Proteomes" id="UP001141253">
    <property type="component" value="Chromosome 11"/>
</dbReference>